<dbReference type="EMBL" id="JBOK01000029">
    <property type="protein sequence ID" value="EXU78685.1"/>
    <property type="molecule type" value="Genomic_DNA"/>
</dbReference>
<name>A0A014NXU1_9BURK</name>
<dbReference type="RefSeq" id="WP_043387153.1">
    <property type="nucleotide sequence ID" value="NZ_JBOK01000029.1"/>
</dbReference>
<keyword evidence="1" id="KW-0732">Signal</keyword>
<dbReference type="PATRIC" id="fig|1457173.3.peg.3421"/>
<accession>A0A014NXU1</accession>
<dbReference type="Proteomes" id="UP000020766">
    <property type="component" value="Unassembled WGS sequence"/>
</dbReference>
<evidence type="ECO:0000256" key="1">
    <source>
        <dbReference type="SAM" id="SignalP"/>
    </source>
</evidence>
<protein>
    <submittedName>
        <fullName evidence="2">Uncharacterized protein</fullName>
    </submittedName>
</protein>
<organism evidence="2 3">
    <name type="scientific">Comamonas aquatica DA1877</name>
    <dbReference type="NCBI Taxonomy" id="1457173"/>
    <lineage>
        <taxon>Bacteria</taxon>
        <taxon>Pseudomonadati</taxon>
        <taxon>Pseudomonadota</taxon>
        <taxon>Betaproteobacteria</taxon>
        <taxon>Burkholderiales</taxon>
        <taxon>Comamonadaceae</taxon>
        <taxon>Comamonas</taxon>
    </lineage>
</organism>
<gene>
    <name evidence="2" type="ORF">AX13_10105</name>
</gene>
<reference evidence="2 3" key="1">
    <citation type="submission" date="2014-01" db="EMBL/GenBank/DDBJ databases">
        <title>Interspecies Systems Biology Uncovers Metabolites Affecting C. elegans Gene Expression and Life History Traits.</title>
        <authorList>
            <person name="Watson E."/>
            <person name="Macneil L.T."/>
            <person name="Ritter A.D."/>
            <person name="Yilmaz L.S."/>
            <person name="Rosebrock A.P."/>
            <person name="Caudy A.A."/>
            <person name="Walhout A.J."/>
        </authorList>
    </citation>
    <scope>NUCLEOTIDE SEQUENCE [LARGE SCALE GENOMIC DNA]</scope>
    <source>
        <strain evidence="2 3">DA1877</strain>
    </source>
</reference>
<evidence type="ECO:0000313" key="2">
    <source>
        <dbReference type="EMBL" id="EXU78685.1"/>
    </source>
</evidence>
<proteinExistence type="predicted"/>
<feature type="signal peptide" evidence="1">
    <location>
        <begin position="1"/>
        <end position="22"/>
    </location>
</feature>
<comment type="caution">
    <text evidence="2">The sequence shown here is derived from an EMBL/GenBank/DDBJ whole genome shotgun (WGS) entry which is preliminary data.</text>
</comment>
<feature type="chain" id="PRO_5001472818" evidence="1">
    <location>
        <begin position="23"/>
        <end position="224"/>
    </location>
</feature>
<evidence type="ECO:0000313" key="3">
    <source>
        <dbReference type="Proteomes" id="UP000020766"/>
    </source>
</evidence>
<sequence length="224" mass="24609">MQLTSFGAVALASLAQATSAHAAEPTPQAVTDLFLKSIVHIDVKSMEALNAYLRPARTFPGQGDFINVADMQEVDRDYPKDLAATFLENVRLSDADKQALEPAAVQLFANVRDSQKRITCTLGKPQNVTEGVHPAMVAVNVPFNCLAPNPPEKIVAFLQRAGAAQWNLQQYREQVQALAKGFETAPLTQAWEGELPLAAEKKKKPLVWQNNFPRESIDVTPLQY</sequence>
<keyword evidence="3" id="KW-1185">Reference proteome</keyword>
<dbReference type="AlphaFoldDB" id="A0A014NXU1"/>